<feature type="region of interest" description="Disordered" evidence="1">
    <location>
        <begin position="55"/>
        <end position="101"/>
    </location>
</feature>
<feature type="compositionally biased region" description="Basic and acidic residues" evidence="1">
    <location>
        <begin position="77"/>
        <end position="89"/>
    </location>
</feature>
<dbReference type="RefSeq" id="XP_003851312.1">
    <property type="nucleotide sequence ID" value="XM_003851264.1"/>
</dbReference>
<evidence type="ECO:0000313" key="3">
    <source>
        <dbReference type="Proteomes" id="UP000008062"/>
    </source>
</evidence>
<dbReference type="KEGG" id="ztr:MYCGRDRAFT_94211"/>
<reference evidence="2 3" key="1">
    <citation type="journal article" date="2011" name="PLoS Genet.">
        <title>Finished genome of the fungal wheat pathogen Mycosphaerella graminicola reveals dispensome structure, chromosome plasticity, and stealth pathogenesis.</title>
        <authorList>
            <person name="Goodwin S.B."/>
            <person name="Ben M'barek S."/>
            <person name="Dhillon B."/>
            <person name="Wittenberg A.H.J."/>
            <person name="Crane C.F."/>
            <person name="Hane J.K."/>
            <person name="Foster A.J."/>
            <person name="Van der Lee T.A.J."/>
            <person name="Grimwood J."/>
            <person name="Aerts A."/>
            <person name="Antoniw J."/>
            <person name="Bailey A."/>
            <person name="Bluhm B."/>
            <person name="Bowler J."/>
            <person name="Bristow J."/>
            <person name="van der Burgt A."/>
            <person name="Canto-Canche B."/>
            <person name="Churchill A.C.L."/>
            <person name="Conde-Ferraez L."/>
            <person name="Cools H.J."/>
            <person name="Coutinho P.M."/>
            <person name="Csukai M."/>
            <person name="Dehal P."/>
            <person name="De Wit P."/>
            <person name="Donzelli B."/>
            <person name="van de Geest H.C."/>
            <person name="van Ham R.C.H.J."/>
            <person name="Hammond-Kosack K.E."/>
            <person name="Henrissat B."/>
            <person name="Kilian A."/>
            <person name="Kobayashi A.K."/>
            <person name="Koopmann E."/>
            <person name="Kourmpetis Y."/>
            <person name="Kuzniar A."/>
            <person name="Lindquist E."/>
            <person name="Lombard V."/>
            <person name="Maliepaard C."/>
            <person name="Martins N."/>
            <person name="Mehrabi R."/>
            <person name="Nap J.P.H."/>
            <person name="Ponomarenko A."/>
            <person name="Rudd J.J."/>
            <person name="Salamov A."/>
            <person name="Schmutz J."/>
            <person name="Schouten H.J."/>
            <person name="Shapiro H."/>
            <person name="Stergiopoulos I."/>
            <person name="Torriani S.F.F."/>
            <person name="Tu H."/>
            <person name="de Vries R.P."/>
            <person name="Waalwijk C."/>
            <person name="Ware S.B."/>
            <person name="Wiebenga A."/>
            <person name="Zwiers L.-H."/>
            <person name="Oliver R.P."/>
            <person name="Grigoriev I.V."/>
            <person name="Kema G.H.J."/>
        </authorList>
    </citation>
    <scope>NUCLEOTIDE SEQUENCE [LARGE SCALE GENOMIC DNA]</scope>
    <source>
        <strain evidence="3">CBS 115943 / IPO323</strain>
    </source>
</reference>
<organism evidence="2 3">
    <name type="scientific">Zymoseptoria tritici (strain CBS 115943 / IPO323)</name>
    <name type="common">Speckled leaf blotch fungus</name>
    <name type="synonym">Septoria tritici</name>
    <dbReference type="NCBI Taxonomy" id="336722"/>
    <lineage>
        <taxon>Eukaryota</taxon>
        <taxon>Fungi</taxon>
        <taxon>Dikarya</taxon>
        <taxon>Ascomycota</taxon>
        <taxon>Pezizomycotina</taxon>
        <taxon>Dothideomycetes</taxon>
        <taxon>Dothideomycetidae</taxon>
        <taxon>Mycosphaerellales</taxon>
        <taxon>Mycosphaerellaceae</taxon>
        <taxon>Zymoseptoria</taxon>
    </lineage>
</organism>
<dbReference type="Proteomes" id="UP000008062">
    <property type="component" value="Chromosome 7"/>
</dbReference>
<proteinExistence type="predicted"/>
<dbReference type="GeneID" id="13395305"/>
<dbReference type="InParanoid" id="F9XGC8"/>
<accession>F9XGC8</accession>
<gene>
    <name evidence="2" type="ORF">MYCGRDRAFT_94211</name>
</gene>
<sequence length="165" mass="18838">MASSRVMILTSSGLVESALPCIWICPNRKEWTRRSSDIEHEVRWLVRLEGRLLQAPPPRRAPPARRQIEPQQLILSRSRDLQSADRRPEGQPPFGEDWALDTVVPRRREERHRNSGESSAVSADRCHEPTARMQCLIAGTDPYICSKVSVQTYIMGTLEASPERR</sequence>
<keyword evidence="3" id="KW-1185">Reference proteome</keyword>
<name>F9XGC8_ZYMTI</name>
<dbReference type="HOGENOM" id="CLU_1612121_0_0_1"/>
<evidence type="ECO:0000256" key="1">
    <source>
        <dbReference type="SAM" id="MobiDB-lite"/>
    </source>
</evidence>
<protein>
    <submittedName>
        <fullName evidence="2">Uncharacterized protein</fullName>
    </submittedName>
</protein>
<evidence type="ECO:0000313" key="2">
    <source>
        <dbReference type="EMBL" id="EGP86288.1"/>
    </source>
</evidence>
<dbReference type="AlphaFoldDB" id="F9XGC8"/>
<dbReference type="EMBL" id="CM001202">
    <property type="protein sequence ID" value="EGP86288.1"/>
    <property type="molecule type" value="Genomic_DNA"/>
</dbReference>